<dbReference type="AlphaFoldDB" id="A0AAN8EAF6"/>
<name>A0AAN8EAF6_9EURO</name>
<evidence type="ECO:0008006" key="3">
    <source>
        <dbReference type="Google" id="ProtNLM"/>
    </source>
</evidence>
<protein>
    <recommendedName>
        <fullName evidence="3">F-box domain-containing protein</fullName>
    </recommendedName>
</protein>
<organism evidence="1 2">
    <name type="scientific">Knufia fluminis</name>
    <dbReference type="NCBI Taxonomy" id="191047"/>
    <lineage>
        <taxon>Eukaryota</taxon>
        <taxon>Fungi</taxon>
        <taxon>Dikarya</taxon>
        <taxon>Ascomycota</taxon>
        <taxon>Pezizomycotina</taxon>
        <taxon>Eurotiomycetes</taxon>
        <taxon>Chaetothyriomycetidae</taxon>
        <taxon>Chaetothyriales</taxon>
        <taxon>Trichomeriaceae</taxon>
        <taxon>Knufia</taxon>
    </lineage>
</organism>
<keyword evidence="2" id="KW-1185">Reference proteome</keyword>
<accession>A0AAN8EAF6</accession>
<comment type="caution">
    <text evidence="1">The sequence shown here is derived from an EMBL/GenBank/DDBJ whole genome shotgun (WGS) entry which is preliminary data.</text>
</comment>
<dbReference type="Proteomes" id="UP001316803">
    <property type="component" value="Unassembled WGS sequence"/>
</dbReference>
<evidence type="ECO:0000313" key="1">
    <source>
        <dbReference type="EMBL" id="KAK5950028.1"/>
    </source>
</evidence>
<sequence>MATINDLPSEVLFMIMTYIRPLEPAPCPPPTTPRLWQQPPRPTIDLLPTSQHLGDFLCIYDAMRVCRRWRDIALETILYSTSPTIGDNWSLKEMIEVVKAIELDTAQNLCWWTREADVVKLPPNLLWRIVRSRLCVAKEG</sequence>
<reference evidence="1 2" key="1">
    <citation type="submission" date="2022-12" db="EMBL/GenBank/DDBJ databases">
        <title>Genomic features and morphological characterization of a novel Knufia sp. strain isolated from spacecraft assembly facility.</title>
        <authorList>
            <person name="Teixeira M."/>
            <person name="Chander A.M."/>
            <person name="Stajich J.E."/>
            <person name="Venkateswaran K."/>
        </authorList>
    </citation>
    <scope>NUCLEOTIDE SEQUENCE [LARGE SCALE GENOMIC DNA]</scope>
    <source>
        <strain evidence="1 2">FJI-L2-BK-P2</strain>
    </source>
</reference>
<dbReference type="EMBL" id="JAKLMC020000030">
    <property type="protein sequence ID" value="KAK5950028.1"/>
    <property type="molecule type" value="Genomic_DNA"/>
</dbReference>
<dbReference type="Gene3D" id="1.20.1280.50">
    <property type="match status" value="1"/>
</dbReference>
<evidence type="ECO:0000313" key="2">
    <source>
        <dbReference type="Proteomes" id="UP001316803"/>
    </source>
</evidence>
<proteinExistence type="predicted"/>
<gene>
    <name evidence="1" type="ORF">OHC33_008989</name>
</gene>